<proteinExistence type="predicted"/>
<dbReference type="NCBIfam" id="TIGR03858">
    <property type="entry name" value="LLM_2I7G"/>
    <property type="match status" value="1"/>
</dbReference>
<dbReference type="PANTHER" id="PTHR30137">
    <property type="entry name" value="LUCIFERASE-LIKE MONOOXYGENASE"/>
    <property type="match status" value="1"/>
</dbReference>
<feature type="domain" description="Luciferase-like" evidence="3">
    <location>
        <begin position="4"/>
        <end position="302"/>
    </location>
</feature>
<dbReference type="GO" id="GO:0004497">
    <property type="term" value="F:monooxygenase activity"/>
    <property type="evidence" value="ECO:0007669"/>
    <property type="project" value="UniProtKB-KW"/>
</dbReference>
<dbReference type="SUPFAM" id="SSF51679">
    <property type="entry name" value="Bacterial luciferase-like"/>
    <property type="match status" value="1"/>
</dbReference>
<evidence type="ECO:0000313" key="6">
    <source>
        <dbReference type="Proteomes" id="UP000263596"/>
    </source>
</evidence>
<organism evidence="4 6">
    <name type="scientific">Acinetobacter ursingii</name>
    <dbReference type="NCBI Taxonomy" id="108980"/>
    <lineage>
        <taxon>Bacteria</taxon>
        <taxon>Pseudomonadati</taxon>
        <taxon>Pseudomonadota</taxon>
        <taxon>Gammaproteobacteria</taxon>
        <taxon>Moraxellales</taxon>
        <taxon>Moraxellaceae</taxon>
        <taxon>Acinetobacter</taxon>
    </lineage>
</organism>
<keyword evidence="1" id="KW-0560">Oxidoreductase</keyword>
<dbReference type="EMBL" id="CP089051">
    <property type="protein sequence ID" value="UYF72493.1"/>
    <property type="molecule type" value="Genomic_DNA"/>
</dbReference>
<reference evidence="4 6" key="1">
    <citation type="journal article" date="2018" name="Nat. Biotechnol.">
        <title>A standardized bacterial taxonomy based on genome phylogeny substantially revises the tree of life.</title>
        <authorList>
            <person name="Parks D.H."/>
            <person name="Chuvochina M."/>
            <person name="Waite D.W."/>
            <person name="Rinke C."/>
            <person name="Skarshewski A."/>
            <person name="Chaumeil P.A."/>
            <person name="Hugenholtz P."/>
        </authorList>
    </citation>
    <scope>NUCLEOTIDE SEQUENCE [LARGE SCALE GENOMIC DNA]</scope>
    <source>
        <strain evidence="4">UBA9669</strain>
    </source>
</reference>
<dbReference type="RefSeq" id="WP_044436131.1">
    <property type="nucleotide sequence ID" value="NZ_BBTT01000008.1"/>
</dbReference>
<keyword evidence="2" id="KW-0503">Monooxygenase</keyword>
<evidence type="ECO:0000313" key="4">
    <source>
        <dbReference type="EMBL" id="HCK29613.1"/>
    </source>
</evidence>
<dbReference type="Gene3D" id="3.20.20.30">
    <property type="entry name" value="Luciferase-like domain"/>
    <property type="match status" value="1"/>
</dbReference>
<dbReference type="PANTHER" id="PTHR30137:SF8">
    <property type="entry name" value="BLR5498 PROTEIN"/>
    <property type="match status" value="1"/>
</dbReference>
<dbReference type="GO" id="GO:0016705">
    <property type="term" value="F:oxidoreductase activity, acting on paired donors, with incorporation or reduction of molecular oxygen"/>
    <property type="evidence" value="ECO:0007669"/>
    <property type="project" value="InterPro"/>
</dbReference>
<dbReference type="InterPro" id="IPR022290">
    <property type="entry name" value="LLM_Atu2307-like"/>
</dbReference>
<dbReference type="InterPro" id="IPR011251">
    <property type="entry name" value="Luciferase-like_dom"/>
</dbReference>
<dbReference type="Proteomes" id="UP000263596">
    <property type="component" value="Unassembled WGS sequence"/>
</dbReference>
<name>A0A3D2SKQ6_9GAMM</name>
<evidence type="ECO:0000259" key="3">
    <source>
        <dbReference type="Pfam" id="PF00296"/>
    </source>
</evidence>
<reference evidence="5" key="2">
    <citation type="journal article" date="2022" name="J Glob Antimicrob Resist">
        <title>Comparative analysis of IMP-4- and OXA-58-containing plasmids of three carbapenemase-producing Acinetobacter ursingii strains in the Netherlands.</title>
        <authorList>
            <person name="Hendrickx A.P.A."/>
            <person name="Schade R.P."/>
            <person name="Landman F."/>
            <person name="Bosch T."/>
            <person name="Schouls L.M."/>
            <person name="van Dijk K."/>
        </authorList>
    </citation>
    <scope>NUCLEOTIDE SEQUENCE</scope>
    <source>
        <strain evidence="5">RIVM_C010559</strain>
    </source>
</reference>
<dbReference type="AlphaFoldDB" id="A0A3D2SKQ6"/>
<dbReference type="Proteomes" id="UP001164064">
    <property type="component" value="Chromosome"/>
</dbReference>
<dbReference type="InterPro" id="IPR036661">
    <property type="entry name" value="Luciferase-like_sf"/>
</dbReference>
<protein>
    <submittedName>
        <fullName evidence="4">LLM class flavin-dependent oxidoreductase</fullName>
    </submittedName>
</protein>
<evidence type="ECO:0000313" key="5">
    <source>
        <dbReference type="EMBL" id="UYF72493.1"/>
    </source>
</evidence>
<dbReference type="Pfam" id="PF00296">
    <property type="entry name" value="Bac_luciferase"/>
    <property type="match status" value="1"/>
</dbReference>
<dbReference type="InterPro" id="IPR050766">
    <property type="entry name" value="Bact_Lucif_Oxidored"/>
</dbReference>
<evidence type="ECO:0000256" key="2">
    <source>
        <dbReference type="ARBA" id="ARBA00023033"/>
    </source>
</evidence>
<dbReference type="GO" id="GO:0005829">
    <property type="term" value="C:cytosol"/>
    <property type="evidence" value="ECO:0007669"/>
    <property type="project" value="TreeGrafter"/>
</dbReference>
<accession>A0A3D2SKQ6</accession>
<gene>
    <name evidence="4" type="ORF">DHW29_05090</name>
    <name evidence="5" type="ORF">LSO60_04235</name>
</gene>
<sequence length="346" mass="39017">MQLGITMFGDSRFDLATNQIQSPEIRMKEIIEEIKLMDEVGLDYFGIGEHHRADYVVAAPEIILAAAATQTQHIILASSVSVISSADPVKLFQDFAMIDLLSDGRAEIMAGRGSFTESFPLFGYDLDQYNEIFEEKLDLLLKINANDPITWKGKFRPELNNQEIYPRPKHGKLPIWIAVGGTPQSVERAARLGLPVMFAIIGGHYHNFKALFDYYRQAYQAYGHDMQNFQVGVHMHAFFVDDSQQLMNIHYPTYAAQMNRVGATRGWPSYKPKQYEQGRSQAGHLIVGDAAYAVDKIIEVIETFGLTRFAAHLDTGAMEHQHMMRAIEIYGTKIAPEVRKAVNKSV</sequence>
<evidence type="ECO:0000256" key="1">
    <source>
        <dbReference type="ARBA" id="ARBA00023002"/>
    </source>
</evidence>
<dbReference type="EMBL" id="DPVE01000097">
    <property type="protein sequence ID" value="HCK29613.1"/>
    <property type="molecule type" value="Genomic_DNA"/>
</dbReference>